<organism evidence="4 5">
    <name type="scientific">Alkalibacterium iburiense</name>
    <dbReference type="NCBI Taxonomy" id="290589"/>
    <lineage>
        <taxon>Bacteria</taxon>
        <taxon>Bacillati</taxon>
        <taxon>Bacillota</taxon>
        <taxon>Bacilli</taxon>
        <taxon>Lactobacillales</taxon>
        <taxon>Carnobacteriaceae</taxon>
        <taxon>Alkalibacterium</taxon>
    </lineage>
</organism>
<evidence type="ECO:0000313" key="5">
    <source>
        <dbReference type="Proteomes" id="UP001501166"/>
    </source>
</evidence>
<comment type="similarity">
    <text evidence="2">Belongs to the CPA3 antiporters (TC 2.A.63) subunit G family.</text>
</comment>
<keyword evidence="3" id="KW-0812">Transmembrane</keyword>
<evidence type="ECO:0000313" key="4">
    <source>
        <dbReference type="EMBL" id="GAA0354146.1"/>
    </source>
</evidence>
<dbReference type="RefSeq" id="WP_343753474.1">
    <property type="nucleotide sequence ID" value="NZ_BAAACW010000024.1"/>
</dbReference>
<protein>
    <recommendedName>
        <fullName evidence="6">Cation:proton antiporter</fullName>
    </recommendedName>
</protein>
<dbReference type="PANTHER" id="PTHR34703">
    <property type="entry name" value="ANTIPORTER SUBUNIT MNHG2-RELATED"/>
    <property type="match status" value="1"/>
</dbReference>
<dbReference type="EMBL" id="BAAACW010000024">
    <property type="protein sequence ID" value="GAA0354146.1"/>
    <property type="molecule type" value="Genomic_DNA"/>
</dbReference>
<keyword evidence="3" id="KW-0472">Membrane</keyword>
<gene>
    <name evidence="4" type="ORF">GCM10008932_03960</name>
</gene>
<reference evidence="4 5" key="1">
    <citation type="journal article" date="2019" name="Int. J. Syst. Evol. Microbiol.">
        <title>The Global Catalogue of Microorganisms (GCM) 10K type strain sequencing project: providing services to taxonomists for standard genome sequencing and annotation.</title>
        <authorList>
            <consortium name="The Broad Institute Genomics Platform"/>
            <consortium name="The Broad Institute Genome Sequencing Center for Infectious Disease"/>
            <person name="Wu L."/>
            <person name="Ma J."/>
        </authorList>
    </citation>
    <scope>NUCLEOTIDE SEQUENCE [LARGE SCALE GENOMIC DNA]</scope>
    <source>
        <strain evidence="4 5">JCM 12662</strain>
    </source>
</reference>
<keyword evidence="5" id="KW-1185">Reference proteome</keyword>
<comment type="subcellular location">
    <subcellularLocation>
        <location evidence="1">Membrane</location>
        <topology evidence="1">Multi-pass membrane protein</topology>
    </subcellularLocation>
</comment>
<dbReference type="Pfam" id="PF03334">
    <property type="entry name" value="PhaG_MnhG_YufB"/>
    <property type="match status" value="1"/>
</dbReference>
<evidence type="ECO:0000256" key="1">
    <source>
        <dbReference type="ARBA" id="ARBA00004141"/>
    </source>
</evidence>
<dbReference type="InterPro" id="IPR005133">
    <property type="entry name" value="PhaG_MnhG_YufB"/>
</dbReference>
<accession>A0ABN0X4E7</accession>
<feature type="transmembrane region" description="Helical" evidence="3">
    <location>
        <begin position="69"/>
        <end position="91"/>
    </location>
</feature>
<feature type="transmembrane region" description="Helical" evidence="3">
    <location>
        <begin position="37"/>
        <end position="57"/>
    </location>
</feature>
<evidence type="ECO:0000256" key="2">
    <source>
        <dbReference type="ARBA" id="ARBA00008404"/>
    </source>
</evidence>
<name>A0ABN0X4E7_9LACT</name>
<proteinExistence type="inferred from homology"/>
<dbReference type="NCBIfam" id="TIGR01300">
    <property type="entry name" value="CPA3_mnhG_phaG"/>
    <property type="match status" value="1"/>
</dbReference>
<comment type="caution">
    <text evidence="4">The sequence shown here is derived from an EMBL/GenBank/DDBJ whole genome shotgun (WGS) entry which is preliminary data.</text>
</comment>
<dbReference type="PANTHER" id="PTHR34703:SF1">
    <property type="entry name" value="ANTIPORTER SUBUNIT MNHG2-RELATED"/>
    <property type="match status" value="1"/>
</dbReference>
<keyword evidence="3" id="KW-1133">Transmembrane helix</keyword>
<evidence type="ECO:0008006" key="6">
    <source>
        <dbReference type="Google" id="ProtNLM"/>
    </source>
</evidence>
<evidence type="ECO:0000256" key="3">
    <source>
        <dbReference type="SAM" id="Phobius"/>
    </source>
</evidence>
<dbReference type="Proteomes" id="UP001501166">
    <property type="component" value="Unassembled WGS sequence"/>
</dbReference>
<sequence length="102" mass="11623">MGQITDWIGNFLIIIGLIFMLLGIIGVYRFKDFYSRILVSAKVDTVGFITILVGIMFRQGFSFFSWKTLIAVAFFIVTNPIGTHAMARSAYLSGYRIKKERE</sequence>
<feature type="transmembrane region" description="Helical" evidence="3">
    <location>
        <begin position="12"/>
        <end position="30"/>
    </location>
</feature>